<gene>
    <name evidence="1" type="ORF">GQ61_01380</name>
</gene>
<dbReference type="Gene3D" id="3.10.129.10">
    <property type="entry name" value="Hotdog Thioesterase"/>
    <property type="match status" value="1"/>
</dbReference>
<dbReference type="SUPFAM" id="SSF54637">
    <property type="entry name" value="Thioesterase/thiol ester dehydrase-isomerase"/>
    <property type="match status" value="1"/>
</dbReference>
<dbReference type="STRING" id="1414854.GQ61_01380"/>
<dbReference type="EMBL" id="CP008743">
    <property type="protein sequence ID" value="ARN84212.1"/>
    <property type="molecule type" value="Genomic_DNA"/>
</dbReference>
<reference evidence="1 2" key="1">
    <citation type="submission" date="2014-06" db="EMBL/GenBank/DDBJ databases">
        <title>The genome of the endonuclear symbiont Nucleicultrix amoebiphila.</title>
        <authorList>
            <person name="Schulz F."/>
            <person name="Horn M."/>
        </authorList>
    </citation>
    <scope>NUCLEOTIDE SEQUENCE [LARGE SCALE GENOMIC DNA]</scope>
    <source>
        <strain evidence="1 2">FS5</strain>
    </source>
</reference>
<dbReference type="RefSeq" id="WP_085783577.1">
    <property type="nucleotide sequence ID" value="NZ_CP008743.1"/>
</dbReference>
<dbReference type="PANTHER" id="PTHR12475">
    <property type="match status" value="1"/>
</dbReference>
<evidence type="ECO:0008006" key="3">
    <source>
        <dbReference type="Google" id="ProtNLM"/>
    </source>
</evidence>
<accession>A0A1W6N314</accession>
<dbReference type="PANTHER" id="PTHR12475:SF4">
    <property type="entry name" value="PROTEIN THEM6"/>
    <property type="match status" value="1"/>
</dbReference>
<dbReference type="AlphaFoldDB" id="A0A1W6N314"/>
<name>A0A1W6N314_9PROT</name>
<evidence type="ECO:0000313" key="2">
    <source>
        <dbReference type="Proteomes" id="UP000237351"/>
    </source>
</evidence>
<dbReference type="KEGG" id="naf:GQ61_01380"/>
<dbReference type="CDD" id="cd00586">
    <property type="entry name" value="4HBT"/>
    <property type="match status" value="1"/>
</dbReference>
<evidence type="ECO:0000313" key="1">
    <source>
        <dbReference type="EMBL" id="ARN84212.1"/>
    </source>
</evidence>
<protein>
    <recommendedName>
        <fullName evidence="3">Thioesterase</fullName>
    </recommendedName>
</protein>
<dbReference type="OrthoDB" id="3727779at2"/>
<organism evidence="1 2">
    <name type="scientific">Candidatus Nucleicultrix amoebiphila FS5</name>
    <dbReference type="NCBI Taxonomy" id="1414854"/>
    <lineage>
        <taxon>Bacteria</taxon>
        <taxon>Pseudomonadati</taxon>
        <taxon>Pseudomonadota</taxon>
        <taxon>Alphaproteobacteria</taxon>
        <taxon>Holosporales</taxon>
        <taxon>Candidatus Nucleicultricaceae</taxon>
        <taxon>Candidatus Nucleicultrix</taxon>
    </lineage>
</organism>
<dbReference type="Proteomes" id="UP000237351">
    <property type="component" value="Chromosome"/>
</dbReference>
<dbReference type="InterPro" id="IPR051490">
    <property type="entry name" value="THEM6_lcsJ_thioesterase"/>
</dbReference>
<dbReference type="InterPro" id="IPR029069">
    <property type="entry name" value="HotDog_dom_sf"/>
</dbReference>
<keyword evidence="2" id="KW-1185">Reference proteome</keyword>
<sequence>MNLLLRFLRVVLHGFFRSKIGIFDDSEVHFHVWPNDLDLNMHMTNSRYLSVTDLARIDRIVRQGIFTHLVKRKLATVLGASYIRFRQSLNMFQRYTIKTRLIGIDEKWFYIEHRFTSKGKLIAFSIVKGLFIENGKSIPTLEAIKHFYPDHEMPKKLPKLPKYVAQWIEMEDTVRYTINKEYKND</sequence>
<dbReference type="Pfam" id="PF13279">
    <property type="entry name" value="4HBT_2"/>
    <property type="match status" value="1"/>
</dbReference>
<proteinExistence type="predicted"/>